<sequence>MQEQIVDVGGVFFLLPLLRPLQFFHVGLRREVQRQAGENVDGDVDDADEVGQAADHEVAEDEGERRFVENVAGVGADAVPVEGGTFRHPFPRVQDRRDFDSILDDLPVLRVDQAQADGRRQDDLEEYAHGHGRLILFS</sequence>
<dbReference type="EMBL" id="AP028916">
    <property type="protein sequence ID" value="BES97985.1"/>
    <property type="molecule type" value="Genomic_DNA"/>
</dbReference>
<organism evidence="1 2">
    <name type="scientific">Nesidiocoris tenuis</name>
    <dbReference type="NCBI Taxonomy" id="355587"/>
    <lineage>
        <taxon>Eukaryota</taxon>
        <taxon>Metazoa</taxon>
        <taxon>Ecdysozoa</taxon>
        <taxon>Arthropoda</taxon>
        <taxon>Hexapoda</taxon>
        <taxon>Insecta</taxon>
        <taxon>Pterygota</taxon>
        <taxon>Neoptera</taxon>
        <taxon>Paraneoptera</taxon>
        <taxon>Hemiptera</taxon>
        <taxon>Heteroptera</taxon>
        <taxon>Panheteroptera</taxon>
        <taxon>Cimicomorpha</taxon>
        <taxon>Miridae</taxon>
        <taxon>Dicyphina</taxon>
        <taxon>Nesidiocoris</taxon>
    </lineage>
</organism>
<reference evidence="1 2" key="1">
    <citation type="submission" date="2023-09" db="EMBL/GenBank/DDBJ databases">
        <title>Nesidiocoris tenuis whole genome shotgun sequence.</title>
        <authorList>
            <person name="Shibata T."/>
            <person name="Shimoda M."/>
            <person name="Kobayashi T."/>
            <person name="Uehara T."/>
        </authorList>
    </citation>
    <scope>NUCLEOTIDE SEQUENCE [LARGE SCALE GENOMIC DNA]</scope>
    <source>
        <strain evidence="1 2">Japan</strain>
    </source>
</reference>
<dbReference type="Proteomes" id="UP001307889">
    <property type="component" value="Chromosome 8"/>
</dbReference>
<proteinExistence type="predicted"/>
<name>A0ABN7B0P1_9HEMI</name>
<accession>A0ABN7B0P1</accession>
<keyword evidence="2" id="KW-1185">Reference proteome</keyword>
<evidence type="ECO:0000313" key="1">
    <source>
        <dbReference type="EMBL" id="BES97985.1"/>
    </source>
</evidence>
<gene>
    <name evidence="1" type="ORF">NTJ_10800</name>
</gene>
<evidence type="ECO:0000313" key="2">
    <source>
        <dbReference type="Proteomes" id="UP001307889"/>
    </source>
</evidence>
<protein>
    <submittedName>
        <fullName evidence="1">Uncharacterized protein</fullName>
    </submittedName>
</protein>